<dbReference type="InterPro" id="IPR037522">
    <property type="entry name" value="HD_GYP_dom"/>
</dbReference>
<feature type="domain" description="HD-GYP" evidence="1">
    <location>
        <begin position="1"/>
        <end position="193"/>
    </location>
</feature>
<dbReference type="AlphaFoldDB" id="A0A4U8QH98"/>
<dbReference type="CDD" id="cd00077">
    <property type="entry name" value="HDc"/>
    <property type="match status" value="1"/>
</dbReference>
<keyword evidence="2" id="KW-0378">Hydrolase</keyword>
<dbReference type="STRING" id="180332.GCA_000797495_03963"/>
<dbReference type="PANTHER" id="PTHR43155">
    <property type="entry name" value="CYCLIC DI-GMP PHOSPHODIESTERASE PA4108-RELATED"/>
    <property type="match status" value="1"/>
</dbReference>
<name>A0A4U8QH98_9FIRM</name>
<dbReference type="Gene3D" id="1.10.3210.10">
    <property type="entry name" value="Hypothetical protein af1432"/>
    <property type="match status" value="1"/>
</dbReference>
<dbReference type="PANTHER" id="PTHR43155:SF2">
    <property type="entry name" value="CYCLIC DI-GMP PHOSPHODIESTERASE PA4108"/>
    <property type="match status" value="1"/>
</dbReference>
<dbReference type="NCBIfam" id="TIGR00277">
    <property type="entry name" value="HDIG"/>
    <property type="match status" value="1"/>
</dbReference>
<gene>
    <name evidence="2" type="primary">rpfG_3</name>
    <name evidence="2" type="ORF">DSM106044_02126</name>
</gene>
<dbReference type="RefSeq" id="WP_044289295.1">
    <property type="nucleotide sequence ID" value="NZ_CABMJZ010000118.1"/>
</dbReference>
<proteinExistence type="predicted"/>
<dbReference type="InterPro" id="IPR006675">
    <property type="entry name" value="HDIG_dom"/>
</dbReference>
<keyword evidence="3" id="KW-1185">Reference proteome</keyword>
<dbReference type="Proteomes" id="UP000306509">
    <property type="component" value="Unassembled WGS sequence"/>
</dbReference>
<dbReference type="EMBL" id="QGQD01000045">
    <property type="protein sequence ID" value="TLD00926.1"/>
    <property type="molecule type" value="Genomic_DNA"/>
</dbReference>
<dbReference type="SMART" id="SM00471">
    <property type="entry name" value="HDc"/>
    <property type="match status" value="1"/>
</dbReference>
<evidence type="ECO:0000313" key="2">
    <source>
        <dbReference type="EMBL" id="TLD00926.1"/>
    </source>
</evidence>
<evidence type="ECO:0000259" key="1">
    <source>
        <dbReference type="PROSITE" id="PS51832"/>
    </source>
</evidence>
<dbReference type="Pfam" id="PF13487">
    <property type="entry name" value="HD_5"/>
    <property type="match status" value="1"/>
</dbReference>
<sequence length="204" mass="23507">MTETRKQRTCHIIQIDLAKEIAHGMCVSNLASRVSRELGLCEEDCHEMAIAGFLHDIGKMELAKYIYGREEETLTVEEMRYVRTHSTLSYAILHKEGYSMKVLDSILYHHENYDGTGYPSNLAEEEIPIGARILRVCDVFAALTSDRPYRRSFEMDAAVELMIAEVKNFDMKIFLAFLRVIHQDGIEEILDKENIEIEIEEDLS</sequence>
<protein>
    <submittedName>
        <fullName evidence="2">Cyclic di-GMP phosphodiesterase response regulator RpfG</fullName>
        <ecNumber evidence="2">3.1.4.52</ecNumber>
    </submittedName>
</protein>
<dbReference type="InterPro" id="IPR003607">
    <property type="entry name" value="HD/PDEase_dom"/>
</dbReference>
<organism evidence="2 3">
    <name type="scientific">Robinsoniella peoriensis</name>
    <dbReference type="NCBI Taxonomy" id="180332"/>
    <lineage>
        <taxon>Bacteria</taxon>
        <taxon>Bacillati</taxon>
        <taxon>Bacillota</taxon>
        <taxon>Clostridia</taxon>
        <taxon>Lachnospirales</taxon>
        <taxon>Lachnospiraceae</taxon>
        <taxon>Robinsoniella</taxon>
    </lineage>
</organism>
<accession>A0A4U8QH98</accession>
<dbReference type="EC" id="3.1.4.52" evidence="2"/>
<dbReference type="SUPFAM" id="SSF109604">
    <property type="entry name" value="HD-domain/PDEase-like"/>
    <property type="match status" value="1"/>
</dbReference>
<dbReference type="GO" id="GO:0071111">
    <property type="term" value="F:cyclic-guanylate-specific phosphodiesterase activity"/>
    <property type="evidence" value="ECO:0007669"/>
    <property type="project" value="UniProtKB-EC"/>
</dbReference>
<evidence type="ECO:0000313" key="3">
    <source>
        <dbReference type="Proteomes" id="UP000306509"/>
    </source>
</evidence>
<dbReference type="PROSITE" id="PS51832">
    <property type="entry name" value="HD_GYP"/>
    <property type="match status" value="1"/>
</dbReference>
<comment type="caution">
    <text evidence="2">The sequence shown here is derived from an EMBL/GenBank/DDBJ whole genome shotgun (WGS) entry which is preliminary data.</text>
</comment>
<reference evidence="2 3" key="1">
    <citation type="journal article" date="2019" name="Anaerobe">
        <title>Detection of Robinsoniella peoriensis in multiple bone samples of a trauma patient.</title>
        <authorList>
            <person name="Schrottner P."/>
            <person name="Hartwich K."/>
            <person name="Bunk B."/>
            <person name="Schober I."/>
            <person name="Helbig S."/>
            <person name="Rudolph W.W."/>
            <person name="Gunzer F."/>
        </authorList>
    </citation>
    <scope>NUCLEOTIDE SEQUENCE [LARGE SCALE GENOMIC DNA]</scope>
    <source>
        <strain evidence="2 3">DSM 106044</strain>
    </source>
</reference>